<sequence length="79" mass="9549">MGVKYDWCWALNFIYKSPRCRILLNDTKVETWVKNLSSIRKHLHFLLMYATILYFAIKPLLKLHNSMHMPIFEAAWQIH</sequence>
<feature type="transmembrane region" description="Helical" evidence="1">
    <location>
        <begin position="42"/>
        <end position="61"/>
    </location>
</feature>
<comment type="caution">
    <text evidence="2">The sequence shown here is derived from an EMBL/GenBank/DDBJ whole genome shotgun (WGS) entry which is preliminary data.</text>
</comment>
<name>A0AAU9J4W5_9CILI</name>
<organism evidence="2 3">
    <name type="scientific">Blepharisma stoltei</name>
    <dbReference type="NCBI Taxonomy" id="1481888"/>
    <lineage>
        <taxon>Eukaryota</taxon>
        <taxon>Sar</taxon>
        <taxon>Alveolata</taxon>
        <taxon>Ciliophora</taxon>
        <taxon>Postciliodesmatophora</taxon>
        <taxon>Heterotrichea</taxon>
        <taxon>Heterotrichida</taxon>
        <taxon>Blepharismidae</taxon>
        <taxon>Blepharisma</taxon>
    </lineage>
</organism>
<dbReference type="Proteomes" id="UP001162131">
    <property type="component" value="Unassembled WGS sequence"/>
</dbReference>
<evidence type="ECO:0000256" key="1">
    <source>
        <dbReference type="SAM" id="Phobius"/>
    </source>
</evidence>
<evidence type="ECO:0000313" key="2">
    <source>
        <dbReference type="EMBL" id="CAG9320350.1"/>
    </source>
</evidence>
<evidence type="ECO:0000313" key="3">
    <source>
        <dbReference type="Proteomes" id="UP001162131"/>
    </source>
</evidence>
<keyword evidence="1" id="KW-0472">Membrane</keyword>
<gene>
    <name evidence="2" type="ORF">BSTOLATCC_MIC26267</name>
</gene>
<keyword evidence="1" id="KW-0812">Transmembrane</keyword>
<dbReference type="AlphaFoldDB" id="A0AAU9J4W5"/>
<protein>
    <submittedName>
        <fullName evidence="2">Uncharacterized protein</fullName>
    </submittedName>
</protein>
<proteinExistence type="predicted"/>
<reference evidence="2" key="1">
    <citation type="submission" date="2021-09" db="EMBL/GenBank/DDBJ databases">
        <authorList>
            <consortium name="AG Swart"/>
            <person name="Singh M."/>
            <person name="Singh A."/>
            <person name="Seah K."/>
            <person name="Emmerich C."/>
        </authorList>
    </citation>
    <scope>NUCLEOTIDE SEQUENCE</scope>
    <source>
        <strain evidence="2">ATCC30299</strain>
    </source>
</reference>
<accession>A0AAU9J4W5</accession>
<dbReference type="EMBL" id="CAJZBQ010000025">
    <property type="protein sequence ID" value="CAG9320350.1"/>
    <property type="molecule type" value="Genomic_DNA"/>
</dbReference>
<keyword evidence="1" id="KW-1133">Transmembrane helix</keyword>
<keyword evidence="3" id="KW-1185">Reference proteome</keyword>